<keyword evidence="4" id="KW-1185">Reference proteome</keyword>
<accession>A0A2H3DGK0</accession>
<dbReference type="AlphaFoldDB" id="A0A2H3DGK0"/>
<feature type="transmembrane region" description="Helical" evidence="2">
    <location>
        <begin position="43"/>
        <end position="70"/>
    </location>
</feature>
<name>A0A2H3DGK0_ARMGA</name>
<protein>
    <submittedName>
        <fullName evidence="3">Uncharacterized protein</fullName>
    </submittedName>
</protein>
<evidence type="ECO:0000313" key="3">
    <source>
        <dbReference type="EMBL" id="PBK90592.1"/>
    </source>
</evidence>
<keyword evidence="2" id="KW-0812">Transmembrane</keyword>
<proteinExistence type="predicted"/>
<feature type="transmembrane region" description="Helical" evidence="2">
    <location>
        <begin position="12"/>
        <end position="31"/>
    </location>
</feature>
<keyword evidence="2" id="KW-0472">Membrane</keyword>
<evidence type="ECO:0000256" key="2">
    <source>
        <dbReference type="SAM" id="Phobius"/>
    </source>
</evidence>
<dbReference type="EMBL" id="KZ293665">
    <property type="protein sequence ID" value="PBK90592.1"/>
    <property type="molecule type" value="Genomic_DNA"/>
</dbReference>
<evidence type="ECO:0000256" key="1">
    <source>
        <dbReference type="SAM" id="MobiDB-lite"/>
    </source>
</evidence>
<feature type="region of interest" description="Disordered" evidence="1">
    <location>
        <begin position="210"/>
        <end position="230"/>
    </location>
</feature>
<gene>
    <name evidence="3" type="ORF">ARMGADRAFT_1032580</name>
</gene>
<organism evidence="3 4">
    <name type="scientific">Armillaria gallica</name>
    <name type="common">Bulbous honey fungus</name>
    <name type="synonym">Armillaria bulbosa</name>
    <dbReference type="NCBI Taxonomy" id="47427"/>
    <lineage>
        <taxon>Eukaryota</taxon>
        <taxon>Fungi</taxon>
        <taxon>Dikarya</taxon>
        <taxon>Basidiomycota</taxon>
        <taxon>Agaricomycotina</taxon>
        <taxon>Agaricomycetes</taxon>
        <taxon>Agaricomycetidae</taxon>
        <taxon>Agaricales</taxon>
        <taxon>Marasmiineae</taxon>
        <taxon>Physalacriaceae</taxon>
        <taxon>Armillaria</taxon>
    </lineage>
</organism>
<sequence>MLCWLVWGRRWQIQALLPALCLIAATALKIYTTCQPYSMVQSYFKYLVLHAGPIPASTLWCAWLMIYLILTVTRGAPAQGEGPYWHFLEVFVGFGIAQTLLVERVAAGHVRPDDSWKGSVMTSPLRFGQDKTEKTSLMKLNCRAIYQAVCDLRLSNPDAIKKYALLEFMTIRRNYIPVQSLLLAGSKWAPRVGGGGVCTVVDRPKTAQIGRENAQSKKRTKDSSESACPASSDTLCFQWLCRALDSKYIGLDSEPSKCRIQTRDILVHMRRGEVEDELGNWLGGALTLTRQTIVGGRAGSIVGARRHRRQRPRRECIAIQNFGHLRTCRFCQKRHRD</sequence>
<keyword evidence="2" id="KW-1133">Transmembrane helix</keyword>
<dbReference type="InParanoid" id="A0A2H3DGK0"/>
<dbReference type="Proteomes" id="UP000217790">
    <property type="component" value="Unassembled WGS sequence"/>
</dbReference>
<reference evidence="4" key="1">
    <citation type="journal article" date="2017" name="Nat. Ecol. Evol.">
        <title>Genome expansion and lineage-specific genetic innovations in the forest pathogenic fungi Armillaria.</title>
        <authorList>
            <person name="Sipos G."/>
            <person name="Prasanna A.N."/>
            <person name="Walter M.C."/>
            <person name="O'Connor E."/>
            <person name="Balint B."/>
            <person name="Krizsan K."/>
            <person name="Kiss B."/>
            <person name="Hess J."/>
            <person name="Varga T."/>
            <person name="Slot J."/>
            <person name="Riley R."/>
            <person name="Boka B."/>
            <person name="Rigling D."/>
            <person name="Barry K."/>
            <person name="Lee J."/>
            <person name="Mihaltcheva S."/>
            <person name="LaButti K."/>
            <person name="Lipzen A."/>
            <person name="Waldron R."/>
            <person name="Moloney N.M."/>
            <person name="Sperisen C."/>
            <person name="Kredics L."/>
            <person name="Vagvoelgyi C."/>
            <person name="Patrignani A."/>
            <person name="Fitzpatrick D."/>
            <person name="Nagy I."/>
            <person name="Doyle S."/>
            <person name="Anderson J.B."/>
            <person name="Grigoriev I.V."/>
            <person name="Gueldener U."/>
            <person name="Muensterkoetter M."/>
            <person name="Nagy L.G."/>
        </authorList>
    </citation>
    <scope>NUCLEOTIDE SEQUENCE [LARGE SCALE GENOMIC DNA]</scope>
    <source>
        <strain evidence="4">Ar21-2</strain>
    </source>
</reference>
<evidence type="ECO:0000313" key="4">
    <source>
        <dbReference type="Proteomes" id="UP000217790"/>
    </source>
</evidence>